<evidence type="ECO:0000256" key="1">
    <source>
        <dbReference type="SAM" id="Phobius"/>
    </source>
</evidence>
<feature type="transmembrane region" description="Helical" evidence="1">
    <location>
        <begin position="232"/>
        <end position="251"/>
    </location>
</feature>
<accession>A0A1H8HH44</accession>
<evidence type="ECO:0000313" key="3">
    <source>
        <dbReference type="Proteomes" id="UP000198553"/>
    </source>
</evidence>
<organism evidence="2 3">
    <name type="scientific">Mesobacillus persicus</name>
    <dbReference type="NCBI Taxonomy" id="930146"/>
    <lineage>
        <taxon>Bacteria</taxon>
        <taxon>Bacillati</taxon>
        <taxon>Bacillota</taxon>
        <taxon>Bacilli</taxon>
        <taxon>Bacillales</taxon>
        <taxon>Bacillaceae</taxon>
        <taxon>Mesobacillus</taxon>
    </lineage>
</organism>
<dbReference type="AlphaFoldDB" id="A0A1H8HH44"/>
<feature type="transmembrane region" description="Helical" evidence="1">
    <location>
        <begin position="206"/>
        <end position="226"/>
    </location>
</feature>
<reference evidence="3" key="1">
    <citation type="submission" date="2016-10" db="EMBL/GenBank/DDBJ databases">
        <authorList>
            <person name="Varghese N."/>
            <person name="Submissions S."/>
        </authorList>
    </citation>
    <scope>NUCLEOTIDE SEQUENCE [LARGE SCALE GENOMIC DNA]</scope>
    <source>
        <strain evidence="3">B48,IBRC-M 10115,DSM 25386,CECT 8001</strain>
    </source>
</reference>
<keyword evidence="1" id="KW-0812">Transmembrane</keyword>
<sequence length="290" mass="33222">MKSNFEQYVEKIICQTDCNREEKKDMYEELIIHLELSRDELMSQGLSERDAEIKAMQLFGIEEEIGSELQQSFFPYRKELILTLSLASFIYSIGLYLLALFAEGNAHIGWLVTSMSVNSLLLLVGLNQIAPLNRRSWLNSLFIINILAFLYGYAILSVLEHPAHLPLVISNWILILLTLVLIYQTTTYGIKSQGKTVEELKRLHQLNFISGIAIIGFSVFFISVGLMLFGGFHLYMIPMIIPFCLWSLSYYGQMKMVEKHKRAAYLLAIFSILISVFILLKAFLPLGVFR</sequence>
<dbReference type="Proteomes" id="UP000198553">
    <property type="component" value="Unassembled WGS sequence"/>
</dbReference>
<feature type="transmembrane region" description="Helical" evidence="1">
    <location>
        <begin position="263"/>
        <end position="284"/>
    </location>
</feature>
<dbReference type="STRING" id="930146.SAMN05192533_11519"/>
<feature type="transmembrane region" description="Helical" evidence="1">
    <location>
        <begin position="138"/>
        <end position="159"/>
    </location>
</feature>
<dbReference type="NCBIfam" id="NF038403">
    <property type="entry name" value="perm_prefix_1"/>
    <property type="match status" value="1"/>
</dbReference>
<feature type="transmembrane region" description="Helical" evidence="1">
    <location>
        <begin position="108"/>
        <end position="126"/>
    </location>
</feature>
<dbReference type="EMBL" id="FOBW01000015">
    <property type="protein sequence ID" value="SEN55473.1"/>
    <property type="molecule type" value="Genomic_DNA"/>
</dbReference>
<name>A0A1H8HH44_9BACI</name>
<dbReference type="InterPro" id="IPR047928">
    <property type="entry name" value="Perm_prefix_1"/>
</dbReference>
<dbReference type="OrthoDB" id="2435931at2"/>
<keyword evidence="1" id="KW-1133">Transmembrane helix</keyword>
<keyword evidence="1" id="KW-0472">Membrane</keyword>
<feature type="transmembrane region" description="Helical" evidence="1">
    <location>
        <begin position="165"/>
        <end position="185"/>
    </location>
</feature>
<proteinExistence type="predicted"/>
<gene>
    <name evidence="2" type="ORF">SAMN05192533_11519</name>
</gene>
<evidence type="ECO:0000313" key="2">
    <source>
        <dbReference type="EMBL" id="SEN55473.1"/>
    </source>
</evidence>
<feature type="transmembrane region" description="Helical" evidence="1">
    <location>
        <begin position="80"/>
        <end position="102"/>
    </location>
</feature>
<protein>
    <submittedName>
        <fullName evidence="2">Uncharacterized protein</fullName>
    </submittedName>
</protein>
<dbReference type="RefSeq" id="WP_090748918.1">
    <property type="nucleotide sequence ID" value="NZ_FOBW01000015.1"/>
</dbReference>
<keyword evidence="3" id="KW-1185">Reference proteome</keyword>